<dbReference type="InterPro" id="IPR053137">
    <property type="entry name" value="NLR-like"/>
</dbReference>
<feature type="non-terminal residue" evidence="2">
    <location>
        <position position="1"/>
    </location>
</feature>
<dbReference type="SUPFAM" id="SSF53167">
    <property type="entry name" value="Purine and uridine phosphorylases"/>
    <property type="match status" value="1"/>
</dbReference>
<dbReference type="GO" id="GO:0003824">
    <property type="term" value="F:catalytic activity"/>
    <property type="evidence" value="ECO:0007669"/>
    <property type="project" value="InterPro"/>
</dbReference>
<dbReference type="RefSeq" id="XP_046068134.1">
    <property type="nucleotide sequence ID" value="XM_046211942.1"/>
</dbReference>
<sequence length="136" mass="14969">DILSPADYPHQGGKDCTSDKALQRGDHPGPCRMLAIHFGTIATGDSVIKEASLRDKYANDPELNILYFEMEAAGLMNNFPCLVIRGIGDYCDSHTNNNWHKYNTLPAASYAWELLEILNPKSIIHLPSLAVALGDN</sequence>
<gene>
    <name evidence="2" type="ORF">BGW36DRAFT_304169</name>
</gene>
<accession>A0AAD4KIQ3</accession>
<dbReference type="InterPro" id="IPR035994">
    <property type="entry name" value="Nucleoside_phosphorylase_sf"/>
</dbReference>
<dbReference type="Gene3D" id="3.40.50.1580">
    <property type="entry name" value="Nucleoside phosphorylase domain"/>
    <property type="match status" value="1"/>
</dbReference>
<reference evidence="2" key="1">
    <citation type="submission" date="2021-12" db="EMBL/GenBank/DDBJ databases">
        <title>Convergent genome expansion in fungi linked to evolution of root-endophyte symbiosis.</title>
        <authorList>
            <consortium name="DOE Joint Genome Institute"/>
            <person name="Ke Y.-H."/>
            <person name="Bonito G."/>
            <person name="Liao H.-L."/>
            <person name="Looney B."/>
            <person name="Rojas-Flechas A."/>
            <person name="Nash J."/>
            <person name="Hameed K."/>
            <person name="Schadt C."/>
            <person name="Martin F."/>
            <person name="Crous P.W."/>
            <person name="Miettinen O."/>
            <person name="Magnuson J.K."/>
            <person name="Labbe J."/>
            <person name="Jacobson D."/>
            <person name="Doktycz M.J."/>
            <person name="Veneault-Fourrey C."/>
            <person name="Kuo A."/>
            <person name="Mondo S."/>
            <person name="Calhoun S."/>
            <person name="Riley R."/>
            <person name="Ohm R."/>
            <person name="LaButti K."/>
            <person name="Andreopoulos B."/>
            <person name="Pangilinan J."/>
            <person name="Nolan M."/>
            <person name="Tritt A."/>
            <person name="Clum A."/>
            <person name="Lipzen A."/>
            <person name="Daum C."/>
            <person name="Barry K."/>
            <person name="Grigoriev I.V."/>
            <person name="Vilgalys R."/>
        </authorList>
    </citation>
    <scope>NUCLEOTIDE SEQUENCE</scope>
    <source>
        <strain evidence="2">PMI_201</strain>
    </source>
</reference>
<feature type="region of interest" description="Disordered" evidence="1">
    <location>
        <begin position="1"/>
        <end position="22"/>
    </location>
</feature>
<evidence type="ECO:0000256" key="1">
    <source>
        <dbReference type="SAM" id="MobiDB-lite"/>
    </source>
</evidence>
<keyword evidence="3" id="KW-1185">Reference proteome</keyword>
<comment type="caution">
    <text evidence="2">The sequence shown here is derived from an EMBL/GenBank/DDBJ whole genome shotgun (WGS) entry which is preliminary data.</text>
</comment>
<evidence type="ECO:0000313" key="3">
    <source>
        <dbReference type="Proteomes" id="UP001201262"/>
    </source>
</evidence>
<evidence type="ECO:0008006" key="4">
    <source>
        <dbReference type="Google" id="ProtNLM"/>
    </source>
</evidence>
<feature type="compositionally biased region" description="Basic and acidic residues" evidence="1">
    <location>
        <begin position="12"/>
        <end position="22"/>
    </location>
</feature>
<name>A0AAD4KIQ3_9EURO</name>
<evidence type="ECO:0000313" key="2">
    <source>
        <dbReference type="EMBL" id="KAH8692137.1"/>
    </source>
</evidence>
<dbReference type="EMBL" id="JAJTJA010000011">
    <property type="protein sequence ID" value="KAH8692137.1"/>
    <property type="molecule type" value="Genomic_DNA"/>
</dbReference>
<dbReference type="GeneID" id="70242229"/>
<dbReference type="AlphaFoldDB" id="A0AAD4KIQ3"/>
<protein>
    <recommendedName>
        <fullName evidence="4">Nucleoside phosphorylase domain-containing protein</fullName>
    </recommendedName>
</protein>
<dbReference type="Proteomes" id="UP001201262">
    <property type="component" value="Unassembled WGS sequence"/>
</dbReference>
<dbReference type="PANTHER" id="PTHR46082:SF11">
    <property type="entry name" value="AAA+ ATPASE DOMAIN-CONTAINING PROTEIN-RELATED"/>
    <property type="match status" value="1"/>
</dbReference>
<dbReference type="PANTHER" id="PTHR46082">
    <property type="entry name" value="ATP/GTP-BINDING PROTEIN-RELATED"/>
    <property type="match status" value="1"/>
</dbReference>
<dbReference type="GO" id="GO:0009116">
    <property type="term" value="P:nucleoside metabolic process"/>
    <property type="evidence" value="ECO:0007669"/>
    <property type="project" value="InterPro"/>
</dbReference>
<proteinExistence type="predicted"/>
<organism evidence="2 3">
    <name type="scientific">Talaromyces proteolyticus</name>
    <dbReference type="NCBI Taxonomy" id="1131652"/>
    <lineage>
        <taxon>Eukaryota</taxon>
        <taxon>Fungi</taxon>
        <taxon>Dikarya</taxon>
        <taxon>Ascomycota</taxon>
        <taxon>Pezizomycotina</taxon>
        <taxon>Eurotiomycetes</taxon>
        <taxon>Eurotiomycetidae</taxon>
        <taxon>Eurotiales</taxon>
        <taxon>Trichocomaceae</taxon>
        <taxon>Talaromyces</taxon>
        <taxon>Talaromyces sect. Bacilispori</taxon>
    </lineage>
</organism>